<keyword evidence="3" id="KW-0964">Secreted</keyword>
<reference evidence="5" key="1">
    <citation type="journal article" date="2021" name="Mol. Plant Microbe Interact.">
        <title>A Conserved Oomycete CRN Effector Targets Tomato TCP14-2 to Enhance Virulence.</title>
        <authorList>
            <person name="Stam R."/>
            <person name="Motion G.B."/>
            <person name="Martinez-Heredia V."/>
            <person name="Boevink P.C."/>
            <person name="Huitema E."/>
        </authorList>
    </citation>
    <scope>NUCLEOTIDE SEQUENCE</scope>
</reference>
<dbReference type="InterPro" id="IPR027417">
    <property type="entry name" value="P-loop_NTPase"/>
</dbReference>
<evidence type="ECO:0000259" key="4">
    <source>
        <dbReference type="Pfam" id="PF20147"/>
    </source>
</evidence>
<dbReference type="EMBL" id="MW655878">
    <property type="protein sequence ID" value="QST87862.1"/>
    <property type="molecule type" value="mRNA"/>
</dbReference>
<dbReference type="GO" id="GO:0043657">
    <property type="term" value="C:host cell"/>
    <property type="evidence" value="ECO:0007669"/>
    <property type="project" value="UniProtKB-SubCell"/>
</dbReference>
<dbReference type="InterPro" id="IPR052980">
    <property type="entry name" value="Crinkler_effector"/>
</dbReference>
<accession>A0A8A1V4H4</accession>
<evidence type="ECO:0000313" key="5">
    <source>
        <dbReference type="EMBL" id="QST87862.1"/>
    </source>
</evidence>
<evidence type="ECO:0000256" key="3">
    <source>
        <dbReference type="ARBA" id="ARBA00022525"/>
    </source>
</evidence>
<evidence type="ECO:0000256" key="1">
    <source>
        <dbReference type="ARBA" id="ARBA00004340"/>
    </source>
</evidence>
<organism evidence="5">
    <name type="scientific">Phytophthora capsici</name>
    <dbReference type="NCBI Taxonomy" id="4784"/>
    <lineage>
        <taxon>Eukaryota</taxon>
        <taxon>Sar</taxon>
        <taxon>Stramenopiles</taxon>
        <taxon>Oomycota</taxon>
        <taxon>Peronosporomycetes</taxon>
        <taxon>Peronosporales</taxon>
        <taxon>Peronosporaceae</taxon>
        <taxon>Phytophthora</taxon>
    </lineage>
</organism>
<feature type="domain" description="Crinkler effector protein N-terminal" evidence="4">
    <location>
        <begin position="1"/>
        <end position="109"/>
    </location>
</feature>
<gene>
    <name evidence="5" type="primary">CRN125_11</name>
</gene>
<protein>
    <submittedName>
        <fullName evidence="5">CRN125_11 protein</fullName>
    </submittedName>
</protein>
<dbReference type="InterPro" id="IPR045379">
    <property type="entry name" value="Crinkler_N"/>
</dbReference>
<sequence length="480" mass="55440">MKLFYVIVGVAGSPFPVDIEPSETVGDLTKAIKKENKCRFKHVDAYDLQLYLAKKDKGNGAWLTEDDVATVRDDAVFQTYKLMKPTLFLNNTEICGESINQCDVHVLVKAPMRLPTIHQLHYRHFTVGSVDIRTKKSMTFDPPPLVRFWRALQGDRTEFKADAVLTLPEGTFLLGNPMLGSRIYIRHCYPRLWQVCLKMINDEAMNTPHLVILGNPGIGKTYFGYVILWLLARSGNTVVYESRVCHRRFLFSQDMVVQGSKKDFIEILEQTTTYYVVDGVEPRYYSAKTILLTSPQREVWYEFNKDDCRSCYMPVWSRDEVLTCRELMYSDIPESVVQDCFRRWGGIPRYVLHYATAGGRQQWLEKAMENITLDSLMDACGDLYENPSEESLHLLHYRVTKEFNTDYFDFASQYVLEEVYRRLYNHNKKKLLEFIDKSGWVGAAAVLRDHLFEVYTVAASLTDEDGDGVAVEQFKANKLL</sequence>
<name>A0A8A1V4H4_PHYCP</name>
<evidence type="ECO:0000256" key="2">
    <source>
        <dbReference type="ARBA" id="ARBA00004613"/>
    </source>
</evidence>
<dbReference type="AlphaFoldDB" id="A0A8A1V4H4"/>
<comment type="subcellular location">
    <subcellularLocation>
        <location evidence="1">Host cell</location>
    </subcellularLocation>
    <subcellularLocation>
        <location evidence="2">Secreted</location>
    </subcellularLocation>
</comment>
<feature type="non-terminal residue" evidence="5">
    <location>
        <position position="480"/>
    </location>
</feature>
<dbReference type="Pfam" id="PF20147">
    <property type="entry name" value="Crinkler"/>
    <property type="match status" value="1"/>
</dbReference>
<dbReference type="PANTHER" id="PTHR33129">
    <property type="entry name" value="PROTEIN KINASE DOMAIN-CONTAINING PROTEIN-RELATED"/>
    <property type="match status" value="1"/>
</dbReference>
<dbReference type="PANTHER" id="PTHR33129:SF1">
    <property type="entry name" value="ATP-BINDING PROTEIN"/>
    <property type="match status" value="1"/>
</dbReference>
<dbReference type="SUPFAM" id="SSF52540">
    <property type="entry name" value="P-loop containing nucleoside triphosphate hydrolases"/>
    <property type="match status" value="1"/>
</dbReference>
<dbReference type="GO" id="GO:0005576">
    <property type="term" value="C:extracellular region"/>
    <property type="evidence" value="ECO:0007669"/>
    <property type="project" value="UniProtKB-SubCell"/>
</dbReference>
<proteinExistence type="evidence at transcript level"/>